<dbReference type="InterPro" id="IPR044016">
    <property type="entry name" value="Big_13"/>
</dbReference>
<dbReference type="Pfam" id="PF13946">
    <property type="entry name" value="DUF4214"/>
    <property type="match status" value="1"/>
</dbReference>
<dbReference type="InterPro" id="IPR028059">
    <property type="entry name" value="SWM_rpt"/>
</dbReference>
<dbReference type="InterPro" id="IPR025282">
    <property type="entry name" value="DUF4214"/>
</dbReference>
<dbReference type="InterPro" id="IPR011801">
    <property type="entry name" value="Swm_rep_I_cyn"/>
</dbReference>
<dbReference type="Pfam" id="PF19077">
    <property type="entry name" value="Big_13"/>
    <property type="match status" value="1"/>
</dbReference>
<name>A0ABY0XPN0_9PSED</name>
<dbReference type="RefSeq" id="WP_167361774.1">
    <property type="nucleotide sequence ID" value="NZ_FNRV01000001.1"/>
</dbReference>
<evidence type="ECO:0000313" key="4">
    <source>
        <dbReference type="Proteomes" id="UP000199665"/>
    </source>
</evidence>
<comment type="caution">
    <text evidence="3">The sequence shown here is derived from an EMBL/GenBank/DDBJ whole genome shotgun (WGS) entry which is preliminary data.</text>
</comment>
<dbReference type="Pfam" id="PF13753">
    <property type="entry name" value="SWM_repeat"/>
    <property type="match status" value="1"/>
</dbReference>
<dbReference type="InterPro" id="IPR013783">
    <property type="entry name" value="Ig-like_fold"/>
</dbReference>
<dbReference type="NCBIfam" id="TIGR02059">
    <property type="entry name" value="swm_rep_I"/>
    <property type="match status" value="1"/>
</dbReference>
<evidence type="ECO:0000259" key="1">
    <source>
        <dbReference type="Pfam" id="PF13946"/>
    </source>
</evidence>
<proteinExistence type="predicted"/>
<reference evidence="3 4" key="1">
    <citation type="submission" date="2016-10" db="EMBL/GenBank/DDBJ databases">
        <authorList>
            <person name="Varghese N."/>
            <person name="Submissions S."/>
        </authorList>
    </citation>
    <scope>NUCLEOTIDE SEQUENCE [LARGE SCALE GENOMIC DNA]</scope>
    <source>
        <strain evidence="3 4">DSM 18327</strain>
    </source>
</reference>
<protein>
    <submittedName>
        <fullName evidence="3">Repeat-containing protein</fullName>
    </submittedName>
</protein>
<keyword evidence="4" id="KW-1185">Reference proteome</keyword>
<dbReference type="Gene3D" id="2.150.10.10">
    <property type="entry name" value="Serralysin-like metalloprotease, C-terminal"/>
    <property type="match status" value="1"/>
</dbReference>
<gene>
    <name evidence="3" type="ORF">SAMN05216205_0573</name>
</gene>
<dbReference type="Proteomes" id="UP000199665">
    <property type="component" value="Unassembled WGS sequence"/>
</dbReference>
<accession>A0ABY0XPN0</accession>
<evidence type="ECO:0000259" key="2">
    <source>
        <dbReference type="Pfam" id="PF19077"/>
    </source>
</evidence>
<dbReference type="InterPro" id="IPR011049">
    <property type="entry name" value="Serralysin-like_metalloprot_C"/>
</dbReference>
<sequence>MVSSASVVSVSASVQNGSYRAGFIISVDVTFDKAVAVDTTGGIPSLQMNSSGSAVYNRGSGSEVLTFSYTVPAGANSIDLDYSSTNALMLNGATIVNSAMNNADLALAPPGTPGSLGANSNIVIDTTAPTNTIASFAFSADTGNSQTDFITKTASQTISGTLSANLAEGENVYVSLDNGSTWTIATIAVGTSAWSLAGQTLASSHTLQARVLDLAGNSGTSASQHYTLDITSPTVSSVAVPADATYEPGQNLDFTVNASEAITVDTTGGTPRIALVVGATTAYANYVSGSGSNALLFRYTVQAGDQDANGITVGALTSNGASLHDTAGNNMVTTLNSVASTAGVNVNGLAPVFTGASVNGNSLVISYFAATSLDSINIPDLSAYHVTADGAANAVTAIVVDSAAKTATLTLATAVTAGQAVTIAYTDPTSGNDPHALQSSTGEDAASLAATLVTNNTLAPTAPTHSGGSGVVSTAPEKGGVLNGTIYGDILTGLAGKDTFYPGGGADSIDGGDNVDTVVFSGARGQYTLTHNSDGTYTVRDMLDPSVSVAMKNIERVNFSDQALAIDATPESARLAELYHLALGRKPDDAGLQYHLGVSNSGATTSQIIAAFVASSEFASGQGQLSDNAFLTQLYGNAFDRSPDAGGFAYWMQQLAHAPGPEGRAQVMEGFLASSEMTLQITGQVDSGIALLLQA</sequence>
<dbReference type="EMBL" id="FNRV01000001">
    <property type="protein sequence ID" value="SEB76608.1"/>
    <property type="molecule type" value="Genomic_DNA"/>
</dbReference>
<feature type="domain" description="Bacterial Ig-like" evidence="2">
    <location>
        <begin position="130"/>
        <end position="229"/>
    </location>
</feature>
<evidence type="ECO:0000313" key="3">
    <source>
        <dbReference type="EMBL" id="SEB76608.1"/>
    </source>
</evidence>
<dbReference type="Gene3D" id="2.60.40.10">
    <property type="entry name" value="Immunoglobulins"/>
    <property type="match status" value="1"/>
</dbReference>
<feature type="domain" description="DUF4214" evidence="1">
    <location>
        <begin position="611"/>
        <end position="677"/>
    </location>
</feature>
<organism evidence="3 4">
    <name type="scientific">Pseudomonas mohnii</name>
    <dbReference type="NCBI Taxonomy" id="395600"/>
    <lineage>
        <taxon>Bacteria</taxon>
        <taxon>Pseudomonadati</taxon>
        <taxon>Pseudomonadota</taxon>
        <taxon>Gammaproteobacteria</taxon>
        <taxon>Pseudomonadales</taxon>
        <taxon>Pseudomonadaceae</taxon>
        <taxon>Pseudomonas</taxon>
    </lineage>
</organism>